<feature type="transmembrane region" description="Helical" evidence="8">
    <location>
        <begin position="200"/>
        <end position="233"/>
    </location>
</feature>
<comment type="similarity">
    <text evidence="2">Belongs to the autoinducer-2 exporter (AI-2E) (TC 2.A.86) family.</text>
</comment>
<dbReference type="Pfam" id="PF01594">
    <property type="entry name" value="AI-2E_transport"/>
    <property type="match status" value="1"/>
</dbReference>
<evidence type="ECO:0000256" key="6">
    <source>
        <dbReference type="ARBA" id="ARBA00022989"/>
    </source>
</evidence>
<sequence>IIVTETTNLIKILPSTLDKFTLMGVNPIDISSQLKLLENIPGSFATTVLSVFSNLISVFAFFVITFYLLLERKNFEKYAIKFFNQKDSVKVIEILKLLELRLGRWVSGQFFLMILIGILSYVGYLTIGLNYALPLGIIAGFLEMVPNIGPVVTSILAGLVGLTVSPTVGLIAVGWGVIVQQLENNFIVPKIMKDNLGINPLVTIFLIAIGGSLAGVIGAIIAIPLFLTASIFYQVLKK</sequence>
<dbReference type="Proteomes" id="UP000229191">
    <property type="component" value="Unassembled WGS sequence"/>
</dbReference>
<feature type="transmembrane region" description="Helical" evidence="8">
    <location>
        <begin position="153"/>
        <end position="179"/>
    </location>
</feature>
<evidence type="ECO:0000256" key="3">
    <source>
        <dbReference type="ARBA" id="ARBA00022448"/>
    </source>
</evidence>
<comment type="subcellular location">
    <subcellularLocation>
        <location evidence="1">Cell membrane</location>
        <topology evidence="1">Multi-pass membrane protein</topology>
    </subcellularLocation>
</comment>
<proteinExistence type="inferred from homology"/>
<evidence type="ECO:0000256" key="4">
    <source>
        <dbReference type="ARBA" id="ARBA00022475"/>
    </source>
</evidence>
<evidence type="ECO:0000313" key="10">
    <source>
        <dbReference type="Proteomes" id="UP000229191"/>
    </source>
</evidence>
<evidence type="ECO:0000256" key="1">
    <source>
        <dbReference type="ARBA" id="ARBA00004651"/>
    </source>
</evidence>
<feature type="transmembrane region" description="Helical" evidence="8">
    <location>
        <begin position="110"/>
        <end position="133"/>
    </location>
</feature>
<feature type="non-terminal residue" evidence="9">
    <location>
        <position position="1"/>
    </location>
</feature>
<comment type="caution">
    <text evidence="9">The sequence shown here is derived from an EMBL/GenBank/DDBJ whole genome shotgun (WGS) entry which is preliminary data.</text>
</comment>
<dbReference type="EMBL" id="PEVB01000001">
    <property type="protein sequence ID" value="PIV07885.1"/>
    <property type="molecule type" value="Genomic_DNA"/>
</dbReference>
<dbReference type="GO" id="GO:0055085">
    <property type="term" value="P:transmembrane transport"/>
    <property type="evidence" value="ECO:0007669"/>
    <property type="project" value="TreeGrafter"/>
</dbReference>
<keyword evidence="3" id="KW-0813">Transport</keyword>
<protein>
    <recommendedName>
        <fullName evidence="11">AI-2E family transporter</fullName>
    </recommendedName>
</protein>
<accession>A0A2M7BQX3</accession>
<keyword evidence="6 8" id="KW-1133">Transmembrane helix</keyword>
<dbReference type="PANTHER" id="PTHR21716:SF53">
    <property type="entry name" value="PERMEASE PERM-RELATED"/>
    <property type="match status" value="1"/>
</dbReference>
<keyword evidence="4" id="KW-1003">Cell membrane</keyword>
<reference evidence="10" key="1">
    <citation type="submission" date="2017-09" db="EMBL/GenBank/DDBJ databases">
        <title>Depth-based differentiation of microbial function through sediment-hosted aquifers and enrichment of novel symbionts in the deep terrestrial subsurface.</title>
        <authorList>
            <person name="Probst A.J."/>
            <person name="Ladd B."/>
            <person name="Jarett J.K."/>
            <person name="Geller-Mcgrath D.E."/>
            <person name="Sieber C.M.K."/>
            <person name="Emerson J.B."/>
            <person name="Anantharaman K."/>
            <person name="Thomas B.C."/>
            <person name="Malmstrom R."/>
            <person name="Stieglmeier M."/>
            <person name="Klingl A."/>
            <person name="Woyke T."/>
            <person name="Ryan C.M."/>
            <person name="Banfield J.F."/>
        </authorList>
    </citation>
    <scope>NUCLEOTIDE SEQUENCE [LARGE SCALE GENOMIC DNA]</scope>
</reference>
<evidence type="ECO:0000256" key="8">
    <source>
        <dbReference type="SAM" id="Phobius"/>
    </source>
</evidence>
<evidence type="ECO:0008006" key="11">
    <source>
        <dbReference type="Google" id="ProtNLM"/>
    </source>
</evidence>
<dbReference type="PANTHER" id="PTHR21716">
    <property type="entry name" value="TRANSMEMBRANE PROTEIN"/>
    <property type="match status" value="1"/>
</dbReference>
<evidence type="ECO:0000256" key="2">
    <source>
        <dbReference type="ARBA" id="ARBA00009773"/>
    </source>
</evidence>
<evidence type="ECO:0000313" key="9">
    <source>
        <dbReference type="EMBL" id="PIV07885.1"/>
    </source>
</evidence>
<dbReference type="GO" id="GO:0005886">
    <property type="term" value="C:plasma membrane"/>
    <property type="evidence" value="ECO:0007669"/>
    <property type="project" value="UniProtKB-SubCell"/>
</dbReference>
<evidence type="ECO:0000256" key="5">
    <source>
        <dbReference type="ARBA" id="ARBA00022692"/>
    </source>
</evidence>
<dbReference type="InterPro" id="IPR002549">
    <property type="entry name" value="AI-2E-like"/>
</dbReference>
<keyword evidence="7 8" id="KW-0472">Membrane</keyword>
<dbReference type="AlphaFoldDB" id="A0A2M7BQX3"/>
<gene>
    <name evidence="9" type="ORF">COS53_00005</name>
</gene>
<feature type="transmembrane region" description="Helical" evidence="8">
    <location>
        <begin position="44"/>
        <end position="70"/>
    </location>
</feature>
<organism evidence="9 10">
    <name type="scientific">Candidatus Shapirobacteria bacterium CG03_land_8_20_14_0_80_35_14</name>
    <dbReference type="NCBI Taxonomy" id="1974878"/>
    <lineage>
        <taxon>Bacteria</taxon>
        <taxon>Candidatus Shapironibacteriota</taxon>
    </lineage>
</organism>
<keyword evidence="5 8" id="KW-0812">Transmembrane</keyword>
<name>A0A2M7BQX3_9BACT</name>
<evidence type="ECO:0000256" key="7">
    <source>
        <dbReference type="ARBA" id="ARBA00023136"/>
    </source>
</evidence>